<evidence type="ECO:0000256" key="3">
    <source>
        <dbReference type="ARBA" id="ARBA00022692"/>
    </source>
</evidence>
<dbReference type="RefSeq" id="XP_011197770.2">
    <property type="nucleotide sequence ID" value="XM_011199468.3"/>
</dbReference>
<dbReference type="PANTHER" id="PTHR46641:SF25">
    <property type="entry name" value="CNMAMIDE RECEPTOR-RELATED"/>
    <property type="match status" value="1"/>
</dbReference>
<feature type="domain" description="G-protein coupled receptors family 1 profile" evidence="7">
    <location>
        <begin position="67"/>
        <end position="338"/>
    </location>
</feature>
<gene>
    <name evidence="9" type="primary">LOC105222236</name>
</gene>
<dbReference type="InParanoid" id="A0A6I9USG9"/>
<dbReference type="PROSITE" id="PS00237">
    <property type="entry name" value="G_PROTEIN_RECEP_F1_1"/>
    <property type="match status" value="1"/>
</dbReference>
<dbReference type="PANTHER" id="PTHR46641">
    <property type="entry name" value="FMRFAMIDE RECEPTOR-RELATED"/>
    <property type="match status" value="1"/>
</dbReference>
<evidence type="ECO:0000259" key="7">
    <source>
        <dbReference type="PROSITE" id="PS50262"/>
    </source>
</evidence>
<dbReference type="CDD" id="cd14978">
    <property type="entry name" value="7tmA_FMRFamide_R-like"/>
    <property type="match status" value="1"/>
</dbReference>
<dbReference type="InterPro" id="IPR017452">
    <property type="entry name" value="GPCR_Rhodpsn_7TM"/>
</dbReference>
<dbReference type="KEGG" id="bdr:105222236"/>
<dbReference type="GO" id="GO:0004930">
    <property type="term" value="F:G protein-coupled receptor activity"/>
    <property type="evidence" value="ECO:0007669"/>
    <property type="project" value="InterPro"/>
</dbReference>
<keyword evidence="3 6" id="KW-0812">Transmembrane</keyword>
<dbReference type="SUPFAM" id="SSF81321">
    <property type="entry name" value="Family A G protein-coupled receptor-like"/>
    <property type="match status" value="1"/>
</dbReference>
<evidence type="ECO:0000256" key="5">
    <source>
        <dbReference type="ARBA" id="ARBA00023136"/>
    </source>
</evidence>
<dbReference type="InterPro" id="IPR052954">
    <property type="entry name" value="GPCR-Ligand_Int"/>
</dbReference>
<comment type="subcellular location">
    <subcellularLocation>
        <location evidence="1">Membrane</location>
    </subcellularLocation>
</comment>
<reference evidence="9" key="1">
    <citation type="submission" date="2025-08" db="UniProtKB">
        <authorList>
            <consortium name="RefSeq"/>
        </authorList>
    </citation>
    <scope>IDENTIFICATION</scope>
    <source>
        <tissue evidence="9">Adult</tissue>
    </source>
</reference>
<feature type="transmembrane region" description="Helical" evidence="6">
    <location>
        <begin position="127"/>
        <end position="146"/>
    </location>
</feature>
<evidence type="ECO:0000256" key="4">
    <source>
        <dbReference type="ARBA" id="ARBA00022989"/>
    </source>
</evidence>
<comment type="similarity">
    <text evidence="2">Belongs to the G-protein coupled receptor 1 family.</text>
</comment>
<dbReference type="OrthoDB" id="10011262at2759"/>
<dbReference type="PROSITE" id="PS50262">
    <property type="entry name" value="G_PROTEIN_RECEP_F1_2"/>
    <property type="match status" value="1"/>
</dbReference>
<keyword evidence="5 6" id="KW-0472">Membrane</keyword>
<dbReference type="GO" id="GO:0016020">
    <property type="term" value="C:membrane"/>
    <property type="evidence" value="ECO:0007669"/>
    <property type="project" value="UniProtKB-SubCell"/>
</dbReference>
<evidence type="ECO:0000256" key="2">
    <source>
        <dbReference type="ARBA" id="ARBA00010663"/>
    </source>
</evidence>
<feature type="transmembrane region" description="Helical" evidence="6">
    <location>
        <begin position="50"/>
        <end position="75"/>
    </location>
</feature>
<sequence>MQCIVGINYDIENATELILTFNNIEANTPDLYIAVENCVWQRAEPTVTAYVIYAFIVPIFSCFGLCANFINAIVFMRPNMTPSAFSYLAALAWLDCFSCLLILFTALSRSIFFYSHFWMAYDFQWQTPLFGISTGAANLLLGSVSCDRWIYLNYGIFNGCGPPRFCRRKIARRIIVVVIIISVIINIPYFFIFVVNDDGTFITHKLYYTVYYKIHNWCSFTLLTVLPAIFLMIGNIAIIVAFRRWTKHSKKFERYGNNNAKTAKKRYHHQLKLTITIIILIILYMIGELPAALTSRKNALNLIFGGDVSRVNFDLMAKLDMICLTLNALQLSINILVYAVINPSFMPEFFECLRAASDFCCNILCCRCLRCSWCFCCTTHHTTRSQAENDVAEYGCEHATVDGPIDAGSAGTNGNWDTDPEDAGGMPGFDLYRYWRNSVTTPRTPNRYRFSSEHGAHKADQVWSTDTAWKRSSSFGEYAFDNLALEIGATIGKVTHNSVEEYTEADTEVCAEITEACEGSTEITAK</sequence>
<evidence type="ECO:0000313" key="9">
    <source>
        <dbReference type="RefSeq" id="XP_011197770.2"/>
    </source>
</evidence>
<feature type="transmembrane region" description="Helical" evidence="6">
    <location>
        <begin position="174"/>
        <end position="194"/>
    </location>
</feature>
<dbReference type="InterPro" id="IPR000276">
    <property type="entry name" value="GPCR_Rhodpsn"/>
</dbReference>
<protein>
    <submittedName>
        <fullName evidence="9">Uncharacterized protein LOC105222236</fullName>
    </submittedName>
</protein>
<evidence type="ECO:0000256" key="6">
    <source>
        <dbReference type="SAM" id="Phobius"/>
    </source>
</evidence>
<keyword evidence="4 6" id="KW-1133">Transmembrane helix</keyword>
<organism evidence="8 9">
    <name type="scientific">Bactrocera dorsalis</name>
    <name type="common">Oriental fruit fly</name>
    <name type="synonym">Dacus dorsalis</name>
    <dbReference type="NCBI Taxonomy" id="27457"/>
    <lineage>
        <taxon>Eukaryota</taxon>
        <taxon>Metazoa</taxon>
        <taxon>Ecdysozoa</taxon>
        <taxon>Arthropoda</taxon>
        <taxon>Hexapoda</taxon>
        <taxon>Insecta</taxon>
        <taxon>Pterygota</taxon>
        <taxon>Neoptera</taxon>
        <taxon>Endopterygota</taxon>
        <taxon>Diptera</taxon>
        <taxon>Brachycera</taxon>
        <taxon>Muscomorpha</taxon>
        <taxon>Tephritoidea</taxon>
        <taxon>Tephritidae</taxon>
        <taxon>Bactrocera</taxon>
        <taxon>Bactrocera</taxon>
    </lineage>
</organism>
<evidence type="ECO:0000256" key="1">
    <source>
        <dbReference type="ARBA" id="ARBA00004370"/>
    </source>
</evidence>
<keyword evidence="8" id="KW-1185">Reference proteome</keyword>
<feature type="transmembrane region" description="Helical" evidence="6">
    <location>
        <begin position="214"/>
        <end position="242"/>
    </location>
</feature>
<dbReference type="GeneID" id="105222236"/>
<name>A0A6I9USG9_BACDO</name>
<dbReference type="AlphaFoldDB" id="A0A6I9USG9"/>
<evidence type="ECO:0000313" key="8">
    <source>
        <dbReference type="Proteomes" id="UP001652620"/>
    </source>
</evidence>
<accession>A0A6I9USG9</accession>
<feature type="transmembrane region" description="Helical" evidence="6">
    <location>
        <begin position="273"/>
        <end position="293"/>
    </location>
</feature>
<proteinExistence type="inferred from homology"/>
<feature type="transmembrane region" description="Helical" evidence="6">
    <location>
        <begin position="87"/>
        <end position="107"/>
    </location>
</feature>
<dbReference type="Gene3D" id="1.20.1070.10">
    <property type="entry name" value="Rhodopsin 7-helix transmembrane proteins"/>
    <property type="match status" value="1"/>
</dbReference>
<dbReference type="Proteomes" id="UP001652620">
    <property type="component" value="Chromosome 3"/>
</dbReference>